<evidence type="ECO:0000256" key="1">
    <source>
        <dbReference type="SAM" id="MobiDB-lite"/>
    </source>
</evidence>
<gene>
    <name evidence="2" type="ORF">ACFFX0_15945</name>
</gene>
<dbReference type="Proteomes" id="UP001589575">
    <property type="component" value="Unassembled WGS sequence"/>
</dbReference>
<accession>A0ABV5G126</accession>
<sequence length="70" mass="7707">MAWVAMNRAARCAAASCSPRWSFTDLVWWRAAVVVSMSCAPNPAWPGWRFSRRASPRTSRGSPTGDRPGP</sequence>
<keyword evidence="3" id="KW-1185">Reference proteome</keyword>
<evidence type="ECO:0000313" key="2">
    <source>
        <dbReference type="EMBL" id="MFB9072610.1"/>
    </source>
</evidence>
<comment type="caution">
    <text evidence="2">The sequence shown here is derived from an EMBL/GenBank/DDBJ whole genome shotgun (WGS) entry which is preliminary data.</text>
</comment>
<organism evidence="2 3">
    <name type="scientific">Citricoccus parietis</name>
    <dbReference type="NCBI Taxonomy" id="592307"/>
    <lineage>
        <taxon>Bacteria</taxon>
        <taxon>Bacillati</taxon>
        <taxon>Actinomycetota</taxon>
        <taxon>Actinomycetes</taxon>
        <taxon>Micrococcales</taxon>
        <taxon>Micrococcaceae</taxon>
        <taxon>Citricoccus</taxon>
    </lineage>
</organism>
<reference evidence="2 3" key="1">
    <citation type="submission" date="2024-09" db="EMBL/GenBank/DDBJ databases">
        <authorList>
            <person name="Sun Q."/>
            <person name="Mori K."/>
        </authorList>
    </citation>
    <scope>NUCLEOTIDE SEQUENCE [LARGE SCALE GENOMIC DNA]</scope>
    <source>
        <strain evidence="2 3">CCM 7609</strain>
    </source>
</reference>
<proteinExistence type="predicted"/>
<feature type="region of interest" description="Disordered" evidence="1">
    <location>
        <begin position="47"/>
        <end position="70"/>
    </location>
</feature>
<evidence type="ECO:0000313" key="3">
    <source>
        <dbReference type="Proteomes" id="UP001589575"/>
    </source>
</evidence>
<dbReference type="EMBL" id="JBHMFI010000001">
    <property type="protein sequence ID" value="MFB9072610.1"/>
    <property type="molecule type" value="Genomic_DNA"/>
</dbReference>
<name>A0ABV5G126_9MICC</name>
<protein>
    <submittedName>
        <fullName evidence="2">Uncharacterized protein</fullName>
    </submittedName>
</protein>